<name>A0AAE4G3K6_9ACTO</name>
<feature type="compositionally biased region" description="Low complexity" evidence="1">
    <location>
        <begin position="47"/>
        <end position="66"/>
    </location>
</feature>
<feature type="domain" description="DUF7847" evidence="3">
    <location>
        <begin position="132"/>
        <end position="429"/>
    </location>
</feature>
<feature type="transmembrane region" description="Helical" evidence="2">
    <location>
        <begin position="383"/>
        <end position="406"/>
    </location>
</feature>
<evidence type="ECO:0000256" key="1">
    <source>
        <dbReference type="SAM" id="MobiDB-lite"/>
    </source>
</evidence>
<feature type="transmembrane region" description="Helical" evidence="2">
    <location>
        <begin position="253"/>
        <end position="286"/>
    </location>
</feature>
<evidence type="ECO:0000256" key="2">
    <source>
        <dbReference type="SAM" id="Phobius"/>
    </source>
</evidence>
<dbReference type="Pfam" id="PF25231">
    <property type="entry name" value="DUF7847"/>
    <property type="match status" value="1"/>
</dbReference>
<dbReference type="AlphaFoldDB" id="A0AAE4G3K6"/>
<accession>A0AAE4G3K6</accession>
<keyword evidence="2" id="KW-0812">Transmembrane</keyword>
<dbReference type="InterPro" id="IPR057169">
    <property type="entry name" value="DUF7847"/>
</dbReference>
<feature type="region of interest" description="Disordered" evidence="1">
    <location>
        <begin position="1"/>
        <end position="106"/>
    </location>
</feature>
<feature type="compositionally biased region" description="Low complexity" evidence="1">
    <location>
        <begin position="1"/>
        <end position="15"/>
    </location>
</feature>
<feature type="compositionally biased region" description="Low complexity" evidence="1">
    <location>
        <begin position="74"/>
        <end position="101"/>
    </location>
</feature>
<evidence type="ECO:0000313" key="4">
    <source>
        <dbReference type="EMBL" id="MDT0249482.1"/>
    </source>
</evidence>
<evidence type="ECO:0000313" key="5">
    <source>
        <dbReference type="Proteomes" id="UP001180729"/>
    </source>
</evidence>
<sequence>MSTEFPPDGSGPSDVPGREAPATSGSPGTGGAQDGWQAPDAGAFTEAPSYPAPGSAPGSAPSSQYPGYGGYHTPPVGQPGYPGSSGPGNTPYPSTSGDPGYPGAPGAPGYPGYGGYTSVLAPKPSIIPLRPLSIGEILGGAFESLRANPKAMFIPSLVVMGITGLLSAGSVALFMSRLGLTDLTSGKVEFSETDLDSIGSSLVGLLIQLGVTGVLSMLATSIIIGLIIVTVSRTILGRKASLSDVWRRTRPRMWALIGQTLLIELILAVITAVVTAIAFGIGWALLGNIIAYGADEDSAGTIILAILAILAVIAVLGLLTFALICKLSLAPAALVLENIGVLEGISRSWTLTRGYFWRIVGIRLLSFIIVFFAVQIVSQGVSLVMQGLVYAAPNMTIAILVASTLLNSLIQAAIQPFDSAVVALMYTDLRMRSEGLDVELRHAAGV</sequence>
<dbReference type="Proteomes" id="UP001180729">
    <property type="component" value="Unassembled WGS sequence"/>
</dbReference>
<reference evidence="4" key="1">
    <citation type="submission" date="2022-06" db="EMBL/GenBank/DDBJ databases">
        <title>Draft Genome Sequences of Three Actinomyces oris Strains, Isolated from Healthy Human Feces.</title>
        <authorList>
            <person name="Ye Y."/>
            <person name="Liu C."/>
            <person name="Zhao J."/>
            <person name="Xu J."/>
            <person name="Huang H."/>
            <person name="Wang B."/>
            <person name="Wei J."/>
            <person name="Jing X."/>
        </authorList>
    </citation>
    <scope>NUCLEOTIDE SEQUENCE</scope>
    <source>
        <strain evidence="4">CNGBCC1803368</strain>
    </source>
</reference>
<comment type="caution">
    <text evidence="4">The sequence shown here is derived from an EMBL/GenBank/DDBJ whole genome shotgun (WGS) entry which is preliminary data.</text>
</comment>
<evidence type="ECO:0000259" key="3">
    <source>
        <dbReference type="Pfam" id="PF25231"/>
    </source>
</evidence>
<proteinExistence type="predicted"/>
<feature type="transmembrane region" description="Helical" evidence="2">
    <location>
        <begin position="355"/>
        <end position="377"/>
    </location>
</feature>
<gene>
    <name evidence="4" type="ORF">RMW62_10360</name>
</gene>
<dbReference type="EMBL" id="JAMZMH010000012">
    <property type="protein sequence ID" value="MDT0249482.1"/>
    <property type="molecule type" value="Genomic_DNA"/>
</dbReference>
<keyword evidence="2" id="KW-1133">Transmembrane helix</keyword>
<feature type="transmembrane region" description="Helical" evidence="2">
    <location>
        <begin position="298"/>
        <end position="324"/>
    </location>
</feature>
<feature type="transmembrane region" description="Helical" evidence="2">
    <location>
        <begin position="205"/>
        <end position="232"/>
    </location>
</feature>
<feature type="transmembrane region" description="Helical" evidence="2">
    <location>
        <begin position="152"/>
        <end position="175"/>
    </location>
</feature>
<keyword evidence="2" id="KW-0472">Membrane</keyword>
<organism evidence="4 5">
    <name type="scientific">Actinomyces oris</name>
    <dbReference type="NCBI Taxonomy" id="544580"/>
    <lineage>
        <taxon>Bacteria</taxon>
        <taxon>Bacillati</taxon>
        <taxon>Actinomycetota</taxon>
        <taxon>Actinomycetes</taxon>
        <taxon>Actinomycetales</taxon>
        <taxon>Actinomycetaceae</taxon>
        <taxon>Actinomyces</taxon>
    </lineage>
</organism>
<protein>
    <recommendedName>
        <fullName evidence="3">DUF7847 domain-containing protein</fullName>
    </recommendedName>
</protein>
<dbReference type="RefSeq" id="WP_010614173.1">
    <property type="nucleotide sequence ID" value="NZ_JAMZMH010000012.1"/>
</dbReference>